<proteinExistence type="predicted"/>
<protein>
    <submittedName>
        <fullName evidence="2">Uncharacterized protein</fullName>
    </submittedName>
</protein>
<feature type="compositionally biased region" description="Polar residues" evidence="1">
    <location>
        <begin position="1"/>
        <end position="12"/>
    </location>
</feature>
<accession>A0ABN7PGM0</accession>
<dbReference type="Proteomes" id="UP001153148">
    <property type="component" value="Unassembled WGS sequence"/>
</dbReference>
<name>A0ABN7PGM0_TIMPD</name>
<organism evidence="2 3">
    <name type="scientific">Timema podura</name>
    <name type="common">Walking stick</name>
    <dbReference type="NCBI Taxonomy" id="61482"/>
    <lineage>
        <taxon>Eukaryota</taxon>
        <taxon>Metazoa</taxon>
        <taxon>Ecdysozoa</taxon>
        <taxon>Arthropoda</taxon>
        <taxon>Hexapoda</taxon>
        <taxon>Insecta</taxon>
        <taxon>Pterygota</taxon>
        <taxon>Neoptera</taxon>
        <taxon>Polyneoptera</taxon>
        <taxon>Phasmatodea</taxon>
        <taxon>Timematodea</taxon>
        <taxon>Timematoidea</taxon>
        <taxon>Timematidae</taxon>
        <taxon>Timema</taxon>
    </lineage>
</organism>
<feature type="region of interest" description="Disordered" evidence="1">
    <location>
        <begin position="110"/>
        <end position="132"/>
    </location>
</feature>
<sequence length="132" mass="14114">MNELGSSSQVITASPMAASSASATVPGVSHSRDPSPMKEYLKGIQDLWLERIPRRKCCIVSVGLCSQGLGKRSTSVDAGVLDPNTSGSDTWRIFHELKGKITKTVEEKLTEMKNERKSSSSVTFLGGSGKPS</sequence>
<feature type="compositionally biased region" description="Low complexity" evidence="1">
    <location>
        <begin position="13"/>
        <end position="23"/>
    </location>
</feature>
<keyword evidence="3" id="KW-1185">Reference proteome</keyword>
<evidence type="ECO:0000313" key="3">
    <source>
        <dbReference type="Proteomes" id="UP001153148"/>
    </source>
</evidence>
<evidence type="ECO:0000313" key="2">
    <source>
        <dbReference type="EMBL" id="CAG2066413.1"/>
    </source>
</evidence>
<feature type="region of interest" description="Disordered" evidence="1">
    <location>
        <begin position="1"/>
        <end position="36"/>
    </location>
</feature>
<gene>
    <name evidence="2" type="ORF">TPAB3V08_LOCUS13356</name>
</gene>
<dbReference type="EMBL" id="CAJPIN010053906">
    <property type="protein sequence ID" value="CAG2066413.1"/>
    <property type="molecule type" value="Genomic_DNA"/>
</dbReference>
<comment type="caution">
    <text evidence="2">The sequence shown here is derived from an EMBL/GenBank/DDBJ whole genome shotgun (WGS) entry which is preliminary data.</text>
</comment>
<evidence type="ECO:0000256" key="1">
    <source>
        <dbReference type="SAM" id="MobiDB-lite"/>
    </source>
</evidence>
<reference evidence="2" key="1">
    <citation type="submission" date="2021-03" db="EMBL/GenBank/DDBJ databases">
        <authorList>
            <person name="Tran Van P."/>
        </authorList>
    </citation>
    <scope>NUCLEOTIDE SEQUENCE</scope>
</reference>